<reference evidence="1 2" key="1">
    <citation type="journal article" date="2015" name="Antonie Van Leeuwenhoek">
        <title>Prauserella endophytica sp. nov., an endophytic actinobacterium isolated from Tamarix taklamakanensis.</title>
        <authorList>
            <person name="Liu J.M."/>
            <person name="Habden X."/>
            <person name="Guo L."/>
            <person name="Tuo L."/>
            <person name="Jiang Z.K."/>
            <person name="Liu S.W."/>
            <person name="Liu X.F."/>
            <person name="Chen L."/>
            <person name="Li R.F."/>
            <person name="Zhang Y.Q."/>
            <person name="Sun C.H."/>
        </authorList>
    </citation>
    <scope>NUCLEOTIDE SEQUENCE [LARGE SCALE GENOMIC DNA]</scope>
    <source>
        <strain evidence="1 2">CGMCC 4.7182</strain>
    </source>
</reference>
<dbReference type="Proteomes" id="UP000309992">
    <property type="component" value="Unassembled WGS sequence"/>
</dbReference>
<proteinExistence type="predicted"/>
<comment type="caution">
    <text evidence="1">The sequence shown here is derived from an EMBL/GenBank/DDBJ whole genome shotgun (WGS) entry which is preliminary data.</text>
</comment>
<name>A0ABY2RVI5_9PSEU</name>
<accession>A0ABY2RVI5</accession>
<evidence type="ECO:0000313" key="2">
    <source>
        <dbReference type="Proteomes" id="UP000309992"/>
    </source>
</evidence>
<evidence type="ECO:0000313" key="1">
    <source>
        <dbReference type="EMBL" id="TKG61499.1"/>
    </source>
</evidence>
<dbReference type="EMBL" id="SWMS01000030">
    <property type="protein sequence ID" value="TKG61499.1"/>
    <property type="molecule type" value="Genomic_DNA"/>
</dbReference>
<dbReference type="RefSeq" id="WP_137096975.1">
    <property type="nucleotide sequence ID" value="NZ_SWMS01000030.1"/>
</dbReference>
<keyword evidence="2" id="KW-1185">Reference proteome</keyword>
<sequence length="135" mass="15236">MPFSVEIERRNRLFGLPLFPGLTRYSDPRKPEVVDYSDRPDKGMVVSYVGPVAELRAFTELGYRASAVRGCVNRASESDMHIASMFSRYASIDHRKARKIGEQMVDRNWSRIVRVAKALRGAGGYLTGKQVVDLL</sequence>
<protein>
    <submittedName>
        <fullName evidence="1">Uncharacterized protein</fullName>
    </submittedName>
</protein>
<gene>
    <name evidence="1" type="ORF">FCN18_33195</name>
</gene>
<organism evidence="1 2">
    <name type="scientific">Prauserella endophytica</name>
    <dbReference type="NCBI Taxonomy" id="1592324"/>
    <lineage>
        <taxon>Bacteria</taxon>
        <taxon>Bacillati</taxon>
        <taxon>Actinomycetota</taxon>
        <taxon>Actinomycetes</taxon>
        <taxon>Pseudonocardiales</taxon>
        <taxon>Pseudonocardiaceae</taxon>
        <taxon>Prauserella</taxon>
        <taxon>Prauserella coralliicola group</taxon>
    </lineage>
</organism>